<feature type="transmembrane region" description="Helical" evidence="8">
    <location>
        <begin position="84"/>
        <end position="102"/>
    </location>
</feature>
<gene>
    <name evidence="9" type="ORF">RQP50_15355</name>
</gene>
<name>A0AAJ2JXL3_9BACL</name>
<dbReference type="Gene3D" id="1.20.1740.10">
    <property type="entry name" value="Amino acid/polyamine transporter I"/>
    <property type="match status" value="1"/>
</dbReference>
<evidence type="ECO:0000256" key="4">
    <source>
        <dbReference type="ARBA" id="ARBA00022544"/>
    </source>
</evidence>
<evidence type="ECO:0000256" key="1">
    <source>
        <dbReference type="ARBA" id="ARBA00004141"/>
    </source>
</evidence>
<comment type="similarity">
    <text evidence="2">Belongs to the amino acid-polyamine-organocation (APC) superfamily. Spore germination protein (SGP) (TC 2.A.3.9) family.</text>
</comment>
<evidence type="ECO:0000313" key="9">
    <source>
        <dbReference type="EMBL" id="MDT8977614.1"/>
    </source>
</evidence>
<protein>
    <submittedName>
        <fullName evidence="9">Endospore germination permease</fullName>
    </submittedName>
</protein>
<organism evidence="9 10">
    <name type="scientific">Paenibacillus suaedae</name>
    <dbReference type="NCBI Taxonomy" id="3077233"/>
    <lineage>
        <taxon>Bacteria</taxon>
        <taxon>Bacillati</taxon>
        <taxon>Bacillota</taxon>
        <taxon>Bacilli</taxon>
        <taxon>Bacillales</taxon>
        <taxon>Paenibacillaceae</taxon>
        <taxon>Paenibacillus</taxon>
    </lineage>
</organism>
<proteinExistence type="inferred from homology"/>
<dbReference type="PANTHER" id="PTHR34975">
    <property type="entry name" value="SPORE GERMINATION PROTEIN A2"/>
    <property type="match status" value="1"/>
</dbReference>
<evidence type="ECO:0000256" key="2">
    <source>
        <dbReference type="ARBA" id="ARBA00007998"/>
    </source>
</evidence>
<dbReference type="RefSeq" id="WP_072729572.1">
    <property type="nucleotide sequence ID" value="NZ_JAVYAA010000003.1"/>
</dbReference>
<evidence type="ECO:0000256" key="5">
    <source>
        <dbReference type="ARBA" id="ARBA00022692"/>
    </source>
</evidence>
<comment type="caution">
    <text evidence="9">The sequence shown here is derived from an EMBL/GenBank/DDBJ whole genome shotgun (WGS) entry which is preliminary data.</text>
</comment>
<dbReference type="EMBL" id="JAVYAA010000003">
    <property type="protein sequence ID" value="MDT8977614.1"/>
    <property type="molecule type" value="Genomic_DNA"/>
</dbReference>
<dbReference type="Pfam" id="PF03845">
    <property type="entry name" value="Spore_permease"/>
    <property type="match status" value="1"/>
</dbReference>
<accession>A0AAJ2JXL3</accession>
<dbReference type="NCBIfam" id="TIGR00912">
    <property type="entry name" value="2A0309"/>
    <property type="match status" value="1"/>
</dbReference>
<keyword evidence="10" id="KW-1185">Reference proteome</keyword>
<keyword evidence="6 8" id="KW-1133">Transmembrane helix</keyword>
<feature type="transmembrane region" description="Helical" evidence="8">
    <location>
        <begin position="263"/>
        <end position="286"/>
    </location>
</feature>
<feature type="transmembrane region" description="Helical" evidence="8">
    <location>
        <begin position="43"/>
        <end position="64"/>
    </location>
</feature>
<feature type="transmembrane region" description="Helical" evidence="8">
    <location>
        <begin position="221"/>
        <end position="243"/>
    </location>
</feature>
<keyword evidence="3" id="KW-0813">Transport</keyword>
<keyword evidence="7 8" id="KW-0472">Membrane</keyword>
<feature type="transmembrane region" description="Helical" evidence="8">
    <location>
        <begin position="12"/>
        <end position="31"/>
    </location>
</feature>
<dbReference type="AlphaFoldDB" id="A0AAJ2JXL3"/>
<evidence type="ECO:0000256" key="3">
    <source>
        <dbReference type="ARBA" id="ARBA00022448"/>
    </source>
</evidence>
<reference evidence="10" key="1">
    <citation type="submission" date="2023-09" db="EMBL/GenBank/DDBJ databases">
        <title>Paenibacillus sp. chi10 Genome sequencing and assembly.</title>
        <authorList>
            <person name="Kim I."/>
        </authorList>
    </citation>
    <scope>NUCLEOTIDE SEQUENCE [LARGE SCALE GENOMIC DNA]</scope>
    <source>
        <strain evidence="10">chi10</strain>
    </source>
</reference>
<evidence type="ECO:0000256" key="7">
    <source>
        <dbReference type="ARBA" id="ARBA00023136"/>
    </source>
</evidence>
<feature type="transmembrane region" description="Helical" evidence="8">
    <location>
        <begin position="310"/>
        <end position="329"/>
    </location>
</feature>
<comment type="subcellular location">
    <subcellularLocation>
        <location evidence="1">Membrane</location>
        <topology evidence="1">Multi-pass membrane protein</topology>
    </subcellularLocation>
</comment>
<sequence>MMGKGEQNNISVRQFTILVFLYSVGTAILVIPSSLAEEVKQDAWIASIISIGISMLLVKLYSIVAQHHPRMTLVEMIEKRLGKWIGTAISWFFVFFALITSSELLNYMGFFMTTQILPNTPMIATNIIFAFIVVMGVRLGLEVLARSAEIVFPYFILLLLILLLCIAPQIDIHKIQPIFESSMKPMIRATLLFSSIYLFPAVVFLMIYPSSTPEVSKATKAFYIGVLLAGIVLTIIIACTILVLGAETTSRQLYPSYALAKRIMVGTFFQHVEVVVAVMWFITIYFKMSMYFYVSCVGLSQTLRLHDYRILVYPLGLLLVIFSIIVHPSSVHYSDYNKTTWIPFVATFGILVPLLLLAVSIRYKRAQSREESCHQEGSKE</sequence>
<feature type="transmembrane region" description="Helical" evidence="8">
    <location>
        <begin position="341"/>
        <end position="361"/>
    </location>
</feature>
<dbReference type="GO" id="GO:0009847">
    <property type="term" value="P:spore germination"/>
    <property type="evidence" value="ECO:0007669"/>
    <property type="project" value="InterPro"/>
</dbReference>
<keyword evidence="4" id="KW-0309">Germination</keyword>
<dbReference type="PANTHER" id="PTHR34975:SF2">
    <property type="entry name" value="SPORE GERMINATION PROTEIN A2"/>
    <property type="match status" value="1"/>
</dbReference>
<dbReference type="Proteomes" id="UP001250538">
    <property type="component" value="Unassembled WGS sequence"/>
</dbReference>
<feature type="transmembrane region" description="Helical" evidence="8">
    <location>
        <begin position="122"/>
        <end position="139"/>
    </location>
</feature>
<dbReference type="InterPro" id="IPR004761">
    <property type="entry name" value="Spore_GerAB"/>
</dbReference>
<feature type="transmembrane region" description="Helical" evidence="8">
    <location>
        <begin position="151"/>
        <end position="170"/>
    </location>
</feature>
<evidence type="ECO:0000256" key="6">
    <source>
        <dbReference type="ARBA" id="ARBA00022989"/>
    </source>
</evidence>
<evidence type="ECO:0000313" key="10">
    <source>
        <dbReference type="Proteomes" id="UP001250538"/>
    </source>
</evidence>
<feature type="transmembrane region" description="Helical" evidence="8">
    <location>
        <begin position="190"/>
        <end position="209"/>
    </location>
</feature>
<dbReference type="GO" id="GO:0016020">
    <property type="term" value="C:membrane"/>
    <property type="evidence" value="ECO:0007669"/>
    <property type="project" value="UniProtKB-SubCell"/>
</dbReference>
<keyword evidence="5 8" id="KW-0812">Transmembrane</keyword>
<evidence type="ECO:0000256" key="8">
    <source>
        <dbReference type="SAM" id="Phobius"/>
    </source>
</evidence>